<feature type="domain" description="Tify" evidence="5">
    <location>
        <begin position="242"/>
        <end position="277"/>
    </location>
</feature>
<evidence type="ECO:0000256" key="3">
    <source>
        <dbReference type="SAM" id="MobiDB-lite"/>
    </source>
</evidence>
<dbReference type="InterPro" id="IPR010399">
    <property type="entry name" value="Tify_dom"/>
</dbReference>
<feature type="region of interest" description="Disordered" evidence="3">
    <location>
        <begin position="315"/>
        <end position="343"/>
    </location>
</feature>
<dbReference type="GO" id="GO:2000022">
    <property type="term" value="P:regulation of jasmonic acid mediated signaling pathway"/>
    <property type="evidence" value="ECO:0007669"/>
    <property type="project" value="UniProtKB-UniRule"/>
</dbReference>
<feature type="signal peptide" evidence="4">
    <location>
        <begin position="1"/>
        <end position="15"/>
    </location>
</feature>
<organism evidence="6 7">
    <name type="scientific">Cannabis sativa</name>
    <name type="common">Hemp</name>
    <name type="synonym">Marijuana</name>
    <dbReference type="NCBI Taxonomy" id="3483"/>
    <lineage>
        <taxon>Eukaryota</taxon>
        <taxon>Viridiplantae</taxon>
        <taxon>Streptophyta</taxon>
        <taxon>Embryophyta</taxon>
        <taxon>Tracheophyta</taxon>
        <taxon>Spermatophyta</taxon>
        <taxon>Magnoliopsida</taxon>
        <taxon>eudicotyledons</taxon>
        <taxon>Gunneridae</taxon>
        <taxon>Pentapetalae</taxon>
        <taxon>rosids</taxon>
        <taxon>fabids</taxon>
        <taxon>Rosales</taxon>
        <taxon>Cannabaceae</taxon>
        <taxon>Cannabis</taxon>
    </lineage>
</organism>
<dbReference type="Proteomes" id="UP000596661">
    <property type="component" value="Chromosome 4"/>
</dbReference>
<dbReference type="GO" id="GO:0005634">
    <property type="term" value="C:nucleus"/>
    <property type="evidence" value="ECO:0007669"/>
    <property type="project" value="UniProtKB-SubCell"/>
</dbReference>
<dbReference type="InterPro" id="IPR018467">
    <property type="entry name" value="CCT_CS"/>
</dbReference>
<name>A0A803PCM7_CANSA</name>
<dbReference type="PANTHER" id="PTHR33077:SF90">
    <property type="entry name" value="PROTEIN TIFY 7"/>
    <property type="match status" value="1"/>
</dbReference>
<dbReference type="AlphaFoldDB" id="A0A803PCM7"/>
<evidence type="ECO:0000256" key="1">
    <source>
        <dbReference type="ARBA" id="ARBA00008614"/>
    </source>
</evidence>
<dbReference type="EMBL" id="UZAU01000358">
    <property type="status" value="NOT_ANNOTATED_CDS"/>
    <property type="molecule type" value="Genomic_DNA"/>
</dbReference>
<dbReference type="Pfam" id="PF06200">
    <property type="entry name" value="tify"/>
    <property type="match status" value="1"/>
</dbReference>
<dbReference type="EnsemblPlants" id="evm.model.04.133">
    <property type="protein sequence ID" value="cds.evm.model.04.133"/>
    <property type="gene ID" value="evm.TU.04.133"/>
</dbReference>
<dbReference type="Pfam" id="PF09425">
    <property type="entry name" value="Jas_motif"/>
    <property type="match status" value="1"/>
</dbReference>
<proteinExistence type="inferred from homology"/>
<comment type="subcellular location">
    <subcellularLocation>
        <location evidence="2">Nucleus</location>
    </subcellularLocation>
</comment>
<dbReference type="OMA" id="NPSYKTH"/>
<dbReference type="GO" id="GO:0009611">
    <property type="term" value="P:response to wounding"/>
    <property type="evidence" value="ECO:0007669"/>
    <property type="project" value="UniProtKB-UniRule"/>
</dbReference>
<dbReference type="PROSITE" id="PS51320">
    <property type="entry name" value="TIFY"/>
    <property type="match status" value="1"/>
</dbReference>
<reference evidence="6" key="1">
    <citation type="submission" date="2018-11" db="EMBL/GenBank/DDBJ databases">
        <authorList>
            <person name="Grassa J C."/>
        </authorList>
    </citation>
    <scope>NUCLEOTIDE SEQUENCE [LARGE SCALE GENOMIC DNA]</scope>
</reference>
<keyword evidence="2" id="KW-1184">Jasmonic acid signaling pathway</keyword>
<reference evidence="6" key="2">
    <citation type="submission" date="2021-03" db="UniProtKB">
        <authorList>
            <consortium name="EnsemblPlants"/>
        </authorList>
    </citation>
    <scope>IDENTIFICATION</scope>
</reference>
<dbReference type="SMART" id="SM00979">
    <property type="entry name" value="TIFY"/>
    <property type="match status" value="1"/>
</dbReference>
<dbReference type="GO" id="GO:0031347">
    <property type="term" value="P:regulation of defense response"/>
    <property type="evidence" value="ECO:0007669"/>
    <property type="project" value="UniProtKB-UniRule"/>
</dbReference>
<evidence type="ECO:0000256" key="4">
    <source>
        <dbReference type="SAM" id="SignalP"/>
    </source>
</evidence>
<keyword evidence="2" id="KW-0539">Nucleus</keyword>
<dbReference type="Gramene" id="evm.model.04.133">
    <property type="protein sequence ID" value="cds.evm.model.04.133"/>
    <property type="gene ID" value="evm.TU.04.133"/>
</dbReference>
<evidence type="ECO:0000256" key="2">
    <source>
        <dbReference type="RuleBase" id="RU369065"/>
    </source>
</evidence>
<comment type="function">
    <text evidence="2">Repressor of jasmonate responses.</text>
</comment>
<comment type="domain">
    <text evidence="2">The jas domain is required for interaction with COI1.</text>
</comment>
<evidence type="ECO:0000313" key="7">
    <source>
        <dbReference type="Proteomes" id="UP000596661"/>
    </source>
</evidence>
<evidence type="ECO:0000259" key="5">
    <source>
        <dbReference type="PROSITE" id="PS51320"/>
    </source>
</evidence>
<keyword evidence="4" id="KW-0732">Signal</keyword>
<dbReference type="InterPro" id="IPR040390">
    <property type="entry name" value="TIFY/JAZ"/>
</dbReference>
<protein>
    <recommendedName>
        <fullName evidence="2">Protein TIFY</fullName>
    </recommendedName>
    <alternativeName>
        <fullName evidence="2">Jasmonate ZIM domain-containing protein</fullName>
    </alternativeName>
</protein>
<sequence>MYFLPICCSVVIAEAGAVLTALKSCPLTKQSPFEIQSDCKMEMERDFMGLSSKDSIFMAKEEVANDGSKDSGYFKGLGAQWPFSNKVSALPHLMSFKVGQDDKVRKTMADSMSSGFGTLPTTIDAFDQNQRRTMLEFQKSFNQDRQGGSPQFPFTTYPLQHDMYSMHRSHDVKMFSVPNQATSVSLGNPYLKDHFAVAATAANVKQPLLGGIPVATAQHYILPTTCSIAGITEQPWNNVKAAVGSSAQLTIFYGGSVNVYEDISPEKAQAIMFLAGSSSCLSSNASNLKAQIVSPSSKLGAFDGLPLPMNQPNMNTPNAALSRSLSVSSHTGIPSGSGSSSNDELMSVKAVVSKVDPPKIMNAARSVGATAIMPSAIPQARKASLARFLEKRKERMMNAIPYNFCKNSSECTATESNGANFSTSTAIESFH</sequence>
<keyword evidence="7" id="KW-1185">Reference proteome</keyword>
<dbReference type="PANTHER" id="PTHR33077">
    <property type="entry name" value="PROTEIN TIFY 4A-RELATED-RELATED"/>
    <property type="match status" value="1"/>
</dbReference>
<comment type="similarity">
    <text evidence="1 2">Belongs to the TIFY/JAZ family.</text>
</comment>
<accession>A0A803PCM7</accession>
<evidence type="ECO:0000313" key="6">
    <source>
        <dbReference type="EnsemblPlants" id="cds.evm.model.04.133"/>
    </source>
</evidence>
<feature type="chain" id="PRO_5031258834" description="Protein TIFY" evidence="4">
    <location>
        <begin position="16"/>
        <end position="431"/>
    </location>
</feature>